<evidence type="ECO:0000256" key="1">
    <source>
        <dbReference type="SAM" id="SignalP"/>
    </source>
</evidence>
<feature type="signal peptide" evidence="1">
    <location>
        <begin position="1"/>
        <end position="20"/>
    </location>
</feature>
<gene>
    <name evidence="2" type="ORF">ACIBG2_07005</name>
</gene>
<sequence length="387" mass="40963">MMAVLATTTTVTTVSIPAIAAPSQPQPLTITGQLDVASTADGKESPIDADVYIYPKPKGKGTVAPLGHAKAASDGTFSLTAPSSELAKLGAAKDNGGWHHFMVVAYTADQVGLSVLSRRLEATQWRARGESALTASPNVPISVKVTQKAAPPAEGTPAAETLRQTQTTQITGASGPLLASSDVVARYPDIKTAIARVQSSFNLQAKLVYGQQADTEFEYGLKHEGADWTISGTITVSNSLGTSISGQINGNVAKRYQSDFDFVDKIYCTGQIPVCMYGREAERWKGGLYAQDEAHYNPPWTPNEKCYEYPTTMSDDGISTTAASNVKIAAAASVNGLSIGAKSGYSDNVKIIWQVVDKTKLGYSYCFQSKGGVPWTEGGEIYAITGK</sequence>
<evidence type="ECO:0008006" key="4">
    <source>
        <dbReference type="Google" id="ProtNLM"/>
    </source>
</evidence>
<dbReference type="EMBL" id="JBITGY010000002">
    <property type="protein sequence ID" value="MFI6497111.1"/>
    <property type="molecule type" value="Genomic_DNA"/>
</dbReference>
<keyword evidence="1" id="KW-0732">Signal</keyword>
<name>A0ABW7YN69_9ACTN</name>
<dbReference type="Proteomes" id="UP001612741">
    <property type="component" value="Unassembled WGS sequence"/>
</dbReference>
<proteinExistence type="predicted"/>
<accession>A0ABW7YN69</accession>
<reference evidence="2 3" key="1">
    <citation type="submission" date="2024-10" db="EMBL/GenBank/DDBJ databases">
        <title>The Natural Products Discovery Center: Release of the First 8490 Sequenced Strains for Exploring Actinobacteria Biosynthetic Diversity.</title>
        <authorList>
            <person name="Kalkreuter E."/>
            <person name="Kautsar S.A."/>
            <person name="Yang D."/>
            <person name="Bader C.D."/>
            <person name="Teijaro C.N."/>
            <person name="Fluegel L."/>
            <person name="Davis C.M."/>
            <person name="Simpson J.R."/>
            <person name="Lauterbach L."/>
            <person name="Steele A.D."/>
            <person name="Gui C."/>
            <person name="Meng S."/>
            <person name="Li G."/>
            <person name="Viehrig K."/>
            <person name="Ye F."/>
            <person name="Su P."/>
            <person name="Kiefer A.F."/>
            <person name="Nichols A."/>
            <person name="Cepeda A.J."/>
            <person name="Yan W."/>
            <person name="Fan B."/>
            <person name="Jiang Y."/>
            <person name="Adhikari A."/>
            <person name="Zheng C.-J."/>
            <person name="Schuster L."/>
            <person name="Cowan T.M."/>
            <person name="Smanski M.J."/>
            <person name="Chevrette M.G."/>
            <person name="De Carvalho L.P.S."/>
            <person name="Shen B."/>
        </authorList>
    </citation>
    <scope>NUCLEOTIDE SEQUENCE [LARGE SCALE GENOMIC DNA]</scope>
    <source>
        <strain evidence="2 3">NPDC050545</strain>
    </source>
</reference>
<comment type="caution">
    <text evidence="2">The sequence shown here is derived from an EMBL/GenBank/DDBJ whole genome shotgun (WGS) entry which is preliminary data.</text>
</comment>
<protein>
    <recommendedName>
        <fullName evidence="4">DNRLRE domain-containing protein</fullName>
    </recommendedName>
</protein>
<organism evidence="2 3">
    <name type="scientific">Nonomuraea typhae</name>
    <dbReference type="NCBI Taxonomy" id="2603600"/>
    <lineage>
        <taxon>Bacteria</taxon>
        <taxon>Bacillati</taxon>
        <taxon>Actinomycetota</taxon>
        <taxon>Actinomycetes</taxon>
        <taxon>Streptosporangiales</taxon>
        <taxon>Streptosporangiaceae</taxon>
        <taxon>Nonomuraea</taxon>
    </lineage>
</organism>
<dbReference type="RefSeq" id="WP_397079734.1">
    <property type="nucleotide sequence ID" value="NZ_JBITGY010000002.1"/>
</dbReference>
<evidence type="ECO:0000313" key="3">
    <source>
        <dbReference type="Proteomes" id="UP001612741"/>
    </source>
</evidence>
<evidence type="ECO:0000313" key="2">
    <source>
        <dbReference type="EMBL" id="MFI6497111.1"/>
    </source>
</evidence>
<feature type="chain" id="PRO_5046402325" description="DNRLRE domain-containing protein" evidence="1">
    <location>
        <begin position="21"/>
        <end position="387"/>
    </location>
</feature>
<keyword evidence="3" id="KW-1185">Reference proteome</keyword>